<dbReference type="EMBL" id="LIAE01006251">
    <property type="protein sequence ID" value="PAV92270.1"/>
    <property type="molecule type" value="Genomic_DNA"/>
</dbReference>
<dbReference type="InterPro" id="IPR001534">
    <property type="entry name" value="Transthyretin-like"/>
</dbReference>
<gene>
    <name evidence="5" type="ORF">WR25_10449</name>
</gene>
<dbReference type="OrthoDB" id="5822973at2759"/>
<organism evidence="5 6">
    <name type="scientific">Diploscapter pachys</name>
    <dbReference type="NCBI Taxonomy" id="2018661"/>
    <lineage>
        <taxon>Eukaryota</taxon>
        <taxon>Metazoa</taxon>
        <taxon>Ecdysozoa</taxon>
        <taxon>Nematoda</taxon>
        <taxon>Chromadorea</taxon>
        <taxon>Rhabditida</taxon>
        <taxon>Rhabditina</taxon>
        <taxon>Rhabditomorpha</taxon>
        <taxon>Rhabditoidea</taxon>
        <taxon>Rhabditidae</taxon>
        <taxon>Diploscapter</taxon>
    </lineage>
</organism>
<evidence type="ECO:0000256" key="3">
    <source>
        <dbReference type="ARBA" id="ARBA00022525"/>
    </source>
</evidence>
<evidence type="ECO:0000256" key="2">
    <source>
        <dbReference type="ARBA" id="ARBA00010112"/>
    </source>
</evidence>
<dbReference type="GO" id="GO:0009986">
    <property type="term" value="C:cell surface"/>
    <property type="evidence" value="ECO:0007669"/>
    <property type="project" value="InterPro"/>
</dbReference>
<proteinExistence type="inferred from homology"/>
<dbReference type="GO" id="GO:0005576">
    <property type="term" value="C:extracellular region"/>
    <property type="evidence" value="ECO:0007669"/>
    <property type="project" value="UniProtKB-SubCell"/>
</dbReference>
<sequence>MKIAANGQQQEHGQTQRRELSVDLERIKRGEQWHDELAGEIGDDRSSVYWLSDSRNLFIRNPDPDDLLSQGYSAQNGSFFLEGKTEEGTPIDPTLKIYHNCNDELEPGYRKVVFTLPDKSITRAAKPNSTFDAGVIQLELEFKDEEREFTVD</sequence>
<comment type="similarity">
    <text evidence="2">Belongs to the nematode transthyretin-like family.</text>
</comment>
<accession>A0A2A2M1G9</accession>
<dbReference type="Pfam" id="PF01060">
    <property type="entry name" value="TTR-52"/>
    <property type="match status" value="1"/>
</dbReference>
<comment type="subcellular location">
    <subcellularLocation>
        <location evidence="1">Secreted</location>
    </subcellularLocation>
</comment>
<name>A0A2A2M1G9_9BILA</name>
<keyword evidence="4" id="KW-0732">Signal</keyword>
<protein>
    <recommendedName>
        <fullName evidence="7">Transthyretin/hydroxyisourate hydrolase domain-containing protein</fullName>
    </recommendedName>
</protein>
<reference evidence="5 6" key="1">
    <citation type="journal article" date="2017" name="Curr. Biol.">
        <title>Genome architecture and evolution of a unichromosomal asexual nematode.</title>
        <authorList>
            <person name="Fradin H."/>
            <person name="Zegar C."/>
            <person name="Gutwein M."/>
            <person name="Lucas J."/>
            <person name="Kovtun M."/>
            <person name="Corcoran D."/>
            <person name="Baugh L.R."/>
            <person name="Kiontke K."/>
            <person name="Gunsalus K."/>
            <person name="Fitch D.H."/>
            <person name="Piano F."/>
        </authorList>
    </citation>
    <scope>NUCLEOTIDE SEQUENCE [LARGE SCALE GENOMIC DNA]</scope>
    <source>
        <strain evidence="5">PF1309</strain>
    </source>
</reference>
<evidence type="ECO:0000313" key="6">
    <source>
        <dbReference type="Proteomes" id="UP000218231"/>
    </source>
</evidence>
<dbReference type="PANTHER" id="PTHR21700">
    <property type="entry name" value="TRANSTHYRETIN-LIKE FAMILY PROTEIN-RELATED"/>
    <property type="match status" value="1"/>
</dbReference>
<dbReference type="AlphaFoldDB" id="A0A2A2M1G9"/>
<comment type="caution">
    <text evidence="5">The sequence shown here is derived from an EMBL/GenBank/DDBJ whole genome shotgun (WGS) entry which is preliminary data.</text>
</comment>
<keyword evidence="3" id="KW-0964">Secreted</keyword>
<dbReference type="InterPro" id="IPR038479">
    <property type="entry name" value="Transthyretin-like_sf"/>
</dbReference>
<evidence type="ECO:0000256" key="4">
    <source>
        <dbReference type="ARBA" id="ARBA00022729"/>
    </source>
</evidence>
<dbReference type="STRING" id="2018661.A0A2A2M1G9"/>
<dbReference type="Gene3D" id="2.60.40.3330">
    <property type="match status" value="1"/>
</dbReference>
<keyword evidence="6" id="KW-1185">Reference proteome</keyword>
<evidence type="ECO:0008006" key="7">
    <source>
        <dbReference type="Google" id="ProtNLM"/>
    </source>
</evidence>
<dbReference type="Proteomes" id="UP000218231">
    <property type="component" value="Unassembled WGS sequence"/>
</dbReference>
<evidence type="ECO:0000256" key="1">
    <source>
        <dbReference type="ARBA" id="ARBA00004613"/>
    </source>
</evidence>
<evidence type="ECO:0000313" key="5">
    <source>
        <dbReference type="EMBL" id="PAV92270.1"/>
    </source>
</evidence>
<dbReference type="PANTHER" id="PTHR21700:SF4">
    <property type="entry name" value="TRANSTHYRETIN-LIKE FAMILY PROTEIN"/>
    <property type="match status" value="1"/>
</dbReference>